<protein>
    <submittedName>
        <fullName evidence="3">Larval cuticle protein A1A</fullName>
    </submittedName>
</protein>
<feature type="chain" id="PRO_5042619890" evidence="1">
    <location>
        <begin position="18"/>
        <end position="106"/>
    </location>
</feature>
<dbReference type="GeneID" id="100902654"/>
<organism evidence="2 3">
    <name type="scientific">Galendromus occidentalis</name>
    <name type="common">western predatory mite</name>
    <dbReference type="NCBI Taxonomy" id="34638"/>
    <lineage>
        <taxon>Eukaryota</taxon>
        <taxon>Metazoa</taxon>
        <taxon>Ecdysozoa</taxon>
        <taxon>Arthropoda</taxon>
        <taxon>Chelicerata</taxon>
        <taxon>Arachnida</taxon>
        <taxon>Acari</taxon>
        <taxon>Parasitiformes</taxon>
        <taxon>Mesostigmata</taxon>
        <taxon>Gamasina</taxon>
        <taxon>Phytoseioidea</taxon>
        <taxon>Phytoseiidae</taxon>
        <taxon>Typhlodrominae</taxon>
        <taxon>Galendromus</taxon>
    </lineage>
</organism>
<accession>A0AAJ6QWX7</accession>
<dbReference type="AlphaFoldDB" id="A0AAJ6QWX7"/>
<evidence type="ECO:0000256" key="1">
    <source>
        <dbReference type="SAM" id="SignalP"/>
    </source>
</evidence>
<dbReference type="Proteomes" id="UP000694867">
    <property type="component" value="Unplaced"/>
</dbReference>
<reference evidence="3" key="1">
    <citation type="submission" date="2025-08" db="UniProtKB">
        <authorList>
            <consortium name="RefSeq"/>
        </authorList>
    </citation>
    <scope>IDENTIFICATION</scope>
</reference>
<evidence type="ECO:0000313" key="2">
    <source>
        <dbReference type="Proteomes" id="UP000694867"/>
    </source>
</evidence>
<dbReference type="RefSeq" id="XP_003746525.1">
    <property type="nucleotide sequence ID" value="XM_003746477.1"/>
</dbReference>
<gene>
    <name evidence="3" type="primary">LOC100902654</name>
</gene>
<dbReference type="KEGG" id="goe:100902654"/>
<proteinExistence type="predicted"/>
<feature type="signal peptide" evidence="1">
    <location>
        <begin position="1"/>
        <end position="17"/>
    </location>
</feature>
<keyword evidence="2" id="KW-1185">Reference proteome</keyword>
<name>A0AAJ6QWX7_9ACAR</name>
<keyword evidence="1" id="KW-0732">Signal</keyword>
<evidence type="ECO:0000313" key="3">
    <source>
        <dbReference type="RefSeq" id="XP_003746525.1"/>
    </source>
</evidence>
<sequence>MFAKIVAVAVFVAAAHAGHLYSAPLLAAPIKYAPIASSYQYETRIHSAPIITKYAAPLAYAAPIHKFAAPLAYAAPALSVTHHGYAHAPLFAPKFAAPVHYGAPIW</sequence>